<dbReference type="PANTHER" id="PTHR45128">
    <property type="entry name" value="METHYLTRANSFERASE TYPE 11"/>
    <property type="match status" value="1"/>
</dbReference>
<comment type="caution">
    <text evidence="3">The sequence shown here is derived from an EMBL/GenBank/DDBJ whole genome shotgun (WGS) entry which is preliminary data.</text>
</comment>
<dbReference type="Pfam" id="PF21320">
    <property type="entry name" value="WHD_Rv2258c"/>
    <property type="match status" value="1"/>
</dbReference>
<keyword evidence="3" id="KW-0808">Transferase</keyword>
<name>A0ABP4WUL3_9MICO</name>
<dbReference type="GO" id="GO:0008168">
    <property type="term" value="F:methyltransferase activity"/>
    <property type="evidence" value="ECO:0007669"/>
    <property type="project" value="UniProtKB-KW"/>
</dbReference>
<dbReference type="Gene3D" id="3.40.50.150">
    <property type="entry name" value="Vaccinia Virus protein VP39"/>
    <property type="match status" value="1"/>
</dbReference>
<dbReference type="CDD" id="cd02440">
    <property type="entry name" value="AdoMet_MTases"/>
    <property type="match status" value="1"/>
</dbReference>
<feature type="domain" description="Methyltransferase" evidence="1">
    <location>
        <begin position="172"/>
        <end position="296"/>
    </location>
</feature>
<dbReference type="PANTHER" id="PTHR45128:SF2">
    <property type="entry name" value="METHYLTRANSFERASE DOMAIN-CONTAINING PROTEIN"/>
    <property type="match status" value="1"/>
</dbReference>
<evidence type="ECO:0000313" key="3">
    <source>
        <dbReference type="EMBL" id="GAA1761839.1"/>
    </source>
</evidence>
<protein>
    <submittedName>
        <fullName evidence="3">Class I SAM-dependent methyltransferase</fullName>
    </submittedName>
</protein>
<dbReference type="Pfam" id="PF13847">
    <property type="entry name" value="Methyltransf_31"/>
    <property type="match status" value="1"/>
</dbReference>
<evidence type="ECO:0000313" key="4">
    <source>
        <dbReference type="Proteomes" id="UP001500506"/>
    </source>
</evidence>
<proteinExistence type="predicted"/>
<dbReference type="InterPro" id="IPR029063">
    <property type="entry name" value="SAM-dependent_MTases_sf"/>
</dbReference>
<feature type="domain" description="S-adenosylmethionine-dependent methyltransferase Rv2258c-like winged HTH" evidence="2">
    <location>
        <begin position="21"/>
        <end position="72"/>
    </location>
</feature>
<dbReference type="InterPro" id="IPR036390">
    <property type="entry name" value="WH_DNA-bd_sf"/>
</dbReference>
<dbReference type="InterPro" id="IPR048711">
    <property type="entry name" value="WHD_Rv2258c"/>
</dbReference>
<accession>A0ABP4WUL3</accession>
<dbReference type="SUPFAM" id="SSF53335">
    <property type="entry name" value="S-adenosyl-L-methionine-dependent methyltransferases"/>
    <property type="match status" value="1"/>
</dbReference>
<keyword evidence="3" id="KW-0489">Methyltransferase</keyword>
<reference evidence="4" key="1">
    <citation type="journal article" date="2019" name="Int. J. Syst. Evol. Microbiol.">
        <title>The Global Catalogue of Microorganisms (GCM) 10K type strain sequencing project: providing services to taxonomists for standard genome sequencing and annotation.</title>
        <authorList>
            <consortium name="The Broad Institute Genomics Platform"/>
            <consortium name="The Broad Institute Genome Sequencing Center for Infectious Disease"/>
            <person name="Wu L."/>
            <person name="Ma J."/>
        </authorList>
    </citation>
    <scope>NUCLEOTIDE SEQUENCE [LARGE SCALE GENOMIC DNA]</scope>
    <source>
        <strain evidence="4">JCM 14319</strain>
    </source>
</reference>
<dbReference type="InterPro" id="IPR025714">
    <property type="entry name" value="Methyltranfer_dom"/>
</dbReference>
<evidence type="ECO:0000259" key="2">
    <source>
        <dbReference type="Pfam" id="PF21320"/>
    </source>
</evidence>
<sequence>MDAMNTRLDRSALAALDLYTVYIGERLGFYRALAADGPATSTELSDRTGTNERLVREWLEQQAATGLLTVDDAAGAALERRYAIRDEEVPALADADHPSFTAHEAIEMVRNARSLPDVVESFRTGNAPPPLTWEPEGRAEWNRAKYLAKLGREWLPAVEPIDRRLKAVPPAKVADLACGTGWSSIAMAQAYPSIVVHGRDLDADAVATARDNAAARGLGDRVTFAVADASHPADPPYDLVTILEALHDMTRPVEVLRTAREMLAPGGSVLVADERVSDAFTADASERDRYVHGISVVACLPDAMGDPDSAMTGAVMRVDILRHYAADAGFGTVETLPVTDDDLRFYRLVP</sequence>
<evidence type="ECO:0000259" key="1">
    <source>
        <dbReference type="Pfam" id="PF13847"/>
    </source>
</evidence>
<dbReference type="SUPFAM" id="SSF46785">
    <property type="entry name" value="Winged helix' DNA-binding domain"/>
    <property type="match status" value="1"/>
</dbReference>
<dbReference type="EMBL" id="BAAANH010000004">
    <property type="protein sequence ID" value="GAA1761839.1"/>
    <property type="molecule type" value="Genomic_DNA"/>
</dbReference>
<keyword evidence="4" id="KW-1185">Reference proteome</keyword>
<organism evidence="3 4">
    <name type="scientific">Agromyces humatus</name>
    <dbReference type="NCBI Taxonomy" id="279573"/>
    <lineage>
        <taxon>Bacteria</taxon>
        <taxon>Bacillati</taxon>
        <taxon>Actinomycetota</taxon>
        <taxon>Actinomycetes</taxon>
        <taxon>Micrococcales</taxon>
        <taxon>Microbacteriaceae</taxon>
        <taxon>Agromyces</taxon>
    </lineage>
</organism>
<dbReference type="Proteomes" id="UP001500506">
    <property type="component" value="Unassembled WGS sequence"/>
</dbReference>
<dbReference type="InterPro" id="IPR053173">
    <property type="entry name" value="SAM-binding_MTase"/>
</dbReference>
<dbReference type="GO" id="GO:0032259">
    <property type="term" value="P:methylation"/>
    <property type="evidence" value="ECO:0007669"/>
    <property type="project" value="UniProtKB-KW"/>
</dbReference>
<gene>
    <name evidence="3" type="ORF">GCM10009747_21330</name>
</gene>